<dbReference type="InterPro" id="IPR033479">
    <property type="entry name" value="dCache_1"/>
</dbReference>
<name>K0AXB6_GOTA9</name>
<evidence type="ECO:0000256" key="5">
    <source>
        <dbReference type="ARBA" id="ARBA00022989"/>
    </source>
</evidence>
<dbReference type="STRING" id="1128398.Curi_c03000"/>
<dbReference type="eggNOG" id="COG0840">
    <property type="taxonomic scope" value="Bacteria"/>
</dbReference>
<dbReference type="CDD" id="cd06225">
    <property type="entry name" value="HAMP"/>
    <property type="match status" value="1"/>
</dbReference>
<evidence type="ECO:0000256" key="11">
    <source>
        <dbReference type="SAM" id="Phobius"/>
    </source>
</evidence>
<dbReference type="GO" id="GO:0005886">
    <property type="term" value="C:plasma membrane"/>
    <property type="evidence" value="ECO:0007669"/>
    <property type="project" value="UniProtKB-SubCell"/>
</dbReference>
<evidence type="ECO:0000256" key="2">
    <source>
        <dbReference type="ARBA" id="ARBA00022475"/>
    </source>
</evidence>
<dbReference type="PANTHER" id="PTHR32089:SF114">
    <property type="entry name" value="METHYL-ACCEPTING CHEMOTAXIS PROTEIN MCPB"/>
    <property type="match status" value="1"/>
</dbReference>
<evidence type="ECO:0000256" key="6">
    <source>
        <dbReference type="ARBA" id="ARBA00023136"/>
    </source>
</evidence>
<dbReference type="InterPro" id="IPR004089">
    <property type="entry name" value="MCPsignal_dom"/>
</dbReference>
<dbReference type="Pfam" id="PF02743">
    <property type="entry name" value="dCache_1"/>
    <property type="match status" value="1"/>
</dbReference>
<keyword evidence="15" id="KW-1185">Reference proteome</keyword>
<dbReference type="Gene3D" id="1.10.287.950">
    <property type="entry name" value="Methyl-accepting chemotaxis protein"/>
    <property type="match status" value="1"/>
</dbReference>
<dbReference type="OrthoDB" id="1704841at2"/>
<organism evidence="14 15">
    <name type="scientific">Gottschalkia acidurici (strain ATCC 7906 / DSM 604 / BCRC 14475 / CIP 104303 / KCTC 5404 / NCIMB 10678 / 9a)</name>
    <name type="common">Clostridium acidurici</name>
    <dbReference type="NCBI Taxonomy" id="1128398"/>
    <lineage>
        <taxon>Bacteria</taxon>
        <taxon>Bacillati</taxon>
        <taxon>Bacillota</taxon>
        <taxon>Tissierellia</taxon>
        <taxon>Tissierellales</taxon>
        <taxon>Gottschalkiaceae</taxon>
        <taxon>Gottschalkia</taxon>
    </lineage>
</organism>
<keyword evidence="4 11" id="KW-0812">Transmembrane</keyword>
<dbReference type="Pfam" id="PF00672">
    <property type="entry name" value="HAMP"/>
    <property type="match status" value="1"/>
</dbReference>
<dbReference type="CDD" id="cd12912">
    <property type="entry name" value="PDC2_MCP_like"/>
    <property type="match status" value="1"/>
</dbReference>
<dbReference type="PROSITE" id="PS50111">
    <property type="entry name" value="CHEMOTAXIS_TRANSDUC_2"/>
    <property type="match status" value="1"/>
</dbReference>
<keyword evidence="6 11" id="KW-0472">Membrane</keyword>
<dbReference type="SMART" id="SM00283">
    <property type="entry name" value="MA"/>
    <property type="match status" value="1"/>
</dbReference>
<dbReference type="Proteomes" id="UP000006094">
    <property type="component" value="Chromosome"/>
</dbReference>
<keyword evidence="3" id="KW-0145">Chemotaxis</keyword>
<dbReference type="HOGENOM" id="CLU_000445_107_19_9"/>
<feature type="domain" description="Methyl-accepting transducer" evidence="12">
    <location>
        <begin position="395"/>
        <end position="649"/>
    </location>
</feature>
<evidence type="ECO:0000256" key="1">
    <source>
        <dbReference type="ARBA" id="ARBA00004651"/>
    </source>
</evidence>
<feature type="coiled-coil region" evidence="10">
    <location>
        <begin position="589"/>
        <end position="616"/>
    </location>
</feature>
<dbReference type="EMBL" id="CP003326">
    <property type="protein sequence ID" value="AFS77380.1"/>
    <property type="molecule type" value="Genomic_DNA"/>
</dbReference>
<keyword evidence="7 9" id="KW-0807">Transducer</keyword>
<protein>
    <submittedName>
        <fullName evidence="14">Methyl-accepting chemotaxis protein Mcp</fullName>
    </submittedName>
</protein>
<evidence type="ECO:0000259" key="12">
    <source>
        <dbReference type="PROSITE" id="PS50111"/>
    </source>
</evidence>
<keyword evidence="5 11" id="KW-1133">Transmembrane helix</keyword>
<dbReference type="AlphaFoldDB" id="K0AXB6"/>
<evidence type="ECO:0000256" key="4">
    <source>
        <dbReference type="ARBA" id="ARBA00022692"/>
    </source>
</evidence>
<dbReference type="GO" id="GO:0007165">
    <property type="term" value="P:signal transduction"/>
    <property type="evidence" value="ECO:0007669"/>
    <property type="project" value="UniProtKB-KW"/>
</dbReference>
<evidence type="ECO:0000256" key="9">
    <source>
        <dbReference type="PROSITE-ProRule" id="PRU00284"/>
    </source>
</evidence>
<reference evidence="14 15" key="1">
    <citation type="journal article" date="2012" name="PLoS ONE">
        <title>The purine-utilizing bacterium Clostridium acidurici 9a: a genome-guided metabolic reconsideration.</title>
        <authorList>
            <person name="Hartwich K."/>
            <person name="Poehlein A."/>
            <person name="Daniel R."/>
        </authorList>
    </citation>
    <scope>NUCLEOTIDE SEQUENCE [LARGE SCALE GENOMIC DNA]</scope>
    <source>
        <strain evidence="15">ATCC 7906 / DSM 604 / BCRC 14475 / CIP 104303 / KCTC 5404 / NCIMB 10678 / 9a</strain>
    </source>
</reference>
<dbReference type="SMART" id="SM00304">
    <property type="entry name" value="HAMP"/>
    <property type="match status" value="1"/>
</dbReference>
<evidence type="ECO:0000313" key="15">
    <source>
        <dbReference type="Proteomes" id="UP000006094"/>
    </source>
</evidence>
<dbReference type="InterPro" id="IPR003660">
    <property type="entry name" value="HAMP_dom"/>
</dbReference>
<feature type="domain" description="HAMP" evidence="13">
    <location>
        <begin position="324"/>
        <end position="376"/>
    </location>
</feature>
<dbReference type="SUPFAM" id="SSF103190">
    <property type="entry name" value="Sensory domain-like"/>
    <property type="match status" value="1"/>
</dbReference>
<dbReference type="PRINTS" id="PR00260">
    <property type="entry name" value="CHEMTRNSDUCR"/>
</dbReference>
<evidence type="ECO:0000256" key="7">
    <source>
        <dbReference type="ARBA" id="ARBA00023224"/>
    </source>
</evidence>
<dbReference type="InterPro" id="IPR004090">
    <property type="entry name" value="Chemotax_Me-accpt_rcpt"/>
</dbReference>
<dbReference type="SUPFAM" id="SSF58104">
    <property type="entry name" value="Methyl-accepting chemotaxis protein (MCP) signaling domain"/>
    <property type="match status" value="1"/>
</dbReference>
<evidence type="ECO:0000313" key="14">
    <source>
        <dbReference type="EMBL" id="AFS77380.1"/>
    </source>
</evidence>
<dbReference type="Gene3D" id="3.30.450.20">
    <property type="entry name" value="PAS domain"/>
    <property type="match status" value="2"/>
</dbReference>
<comment type="subcellular location">
    <subcellularLocation>
        <location evidence="1">Cell membrane</location>
        <topology evidence="1">Multi-pass membrane protein</topology>
    </subcellularLocation>
</comment>
<keyword evidence="2" id="KW-1003">Cell membrane</keyword>
<dbReference type="KEGG" id="cad:Curi_c03000"/>
<gene>
    <name evidence="14" type="primary">mcp4</name>
    <name evidence="14" type="ordered locus">Curi_c03000</name>
</gene>
<evidence type="ECO:0000256" key="8">
    <source>
        <dbReference type="ARBA" id="ARBA00029447"/>
    </source>
</evidence>
<comment type="similarity">
    <text evidence="8">Belongs to the methyl-accepting chemotaxis (MCP) protein family.</text>
</comment>
<dbReference type="PATRIC" id="fig|1128398.3.peg.310"/>
<dbReference type="Gene3D" id="1.10.8.500">
    <property type="entry name" value="HAMP domain in histidine kinase"/>
    <property type="match status" value="1"/>
</dbReference>
<evidence type="ECO:0000256" key="10">
    <source>
        <dbReference type="SAM" id="Coils"/>
    </source>
</evidence>
<sequence>MFKSIKSKLISSLLVSISVCVLAMSIIMSQVVEKTMRDEFVFSNKNEILKVENLVNTYFNEMFNNISMLAENEIVKQADDTIVSYIDKTDPSGEIKMTPRENGGIETEMYKVYENFAKTHPGISDVYFATTDGRYVQYAEGSVKNNYNPTERPWFKKAMTEPGKPLQTEAYYWAGANAANVSVVSTVTNNAGETIGVQAMDIALSGLTDMISDIKVGKEGYIILIEDTGTILSHPKKSDLNFKNISETNLKELKTKDEEIIEIKDDKEDYIMSTHISKVNGWKYISVIPKSELLQKTNAINYSIISLGVAILLISLIVSIIISKGISKPIQRIRDLMKEVEEGNFNVRSEIKGKDEVAQLSESFNNMTENIKTLIQSSKVISDDIIDSANVLSQMSDQVSISAEEITQAISDLATETYEQSTQTEGIVEAIEQITQEVESVSVIISEKTNNAESLTSQGIETVNILDKTMKETVDSSEQVSSAVSILNEKSTHIEDIVNMIKHISDETGLLALNASIEAARAGDAGRGFGVVATEIGKLAEESKKSTDEIEKIIGEIQKEIEKSVVAMEKSNDLIAENSKIVVNTKNVFENIVNNIDDIKEEAEVLNNAMKKMAREKDHTAEAIYKITSSSQQTAATSEEITASSEEQTSSIHTITSSIQTLRQLSNSLESSISKFSV</sequence>
<feature type="transmembrane region" description="Helical" evidence="11">
    <location>
        <begin position="299"/>
        <end position="322"/>
    </location>
</feature>
<evidence type="ECO:0000259" key="13">
    <source>
        <dbReference type="PROSITE" id="PS50885"/>
    </source>
</evidence>
<dbReference type="PANTHER" id="PTHR32089">
    <property type="entry name" value="METHYL-ACCEPTING CHEMOTAXIS PROTEIN MCPB"/>
    <property type="match status" value="1"/>
</dbReference>
<evidence type="ECO:0000256" key="3">
    <source>
        <dbReference type="ARBA" id="ARBA00022500"/>
    </source>
</evidence>
<proteinExistence type="inferred from homology"/>
<dbReference type="GO" id="GO:0006935">
    <property type="term" value="P:chemotaxis"/>
    <property type="evidence" value="ECO:0007669"/>
    <property type="project" value="UniProtKB-KW"/>
</dbReference>
<dbReference type="RefSeq" id="WP_014966517.1">
    <property type="nucleotide sequence ID" value="NC_018664.1"/>
</dbReference>
<keyword evidence="10" id="KW-0175">Coiled coil</keyword>
<accession>K0AXB6</accession>
<dbReference type="Pfam" id="PF00015">
    <property type="entry name" value="MCPsignal"/>
    <property type="match status" value="1"/>
</dbReference>
<dbReference type="GO" id="GO:0004888">
    <property type="term" value="F:transmembrane signaling receptor activity"/>
    <property type="evidence" value="ECO:0007669"/>
    <property type="project" value="InterPro"/>
</dbReference>
<dbReference type="PROSITE" id="PS50885">
    <property type="entry name" value="HAMP"/>
    <property type="match status" value="1"/>
</dbReference>
<dbReference type="InterPro" id="IPR029151">
    <property type="entry name" value="Sensor-like_sf"/>
</dbReference>